<comment type="similarity">
    <text evidence="7">Belongs to the binding-protein-dependent transport system permease family.</text>
</comment>
<sequence>MNPTPVSTPTGGKAGPDATPAGSPSAGPASGSRRRIDIKRMIVRVSRVVLPLALLLGWETTTGDPKTEPGVLFDSFFISKPSEIWAALEGWVEEGVLLESIQATVVAMLYGFTIGAVLGILVGIVLGSSPMLGDIFKPFIVALNAVPRLALVPLFILWFGFGLGSKVALVTLIVFFLVFYSTYEGVRDVEQRLIDVLKVMNASRLTVQLKVRIPSAATWIIQGLRVSVPYALVAAVTAEIIGANTGIGYLIQRSAGNFFTAGVFAGIAVLVVVSVVINALVTLLEKRLLRWKPRNLTGSAPL</sequence>
<dbReference type="RefSeq" id="WP_326761696.1">
    <property type="nucleotide sequence ID" value="NZ_CP109135.1"/>
</dbReference>
<dbReference type="Pfam" id="PF00528">
    <property type="entry name" value="BPD_transp_1"/>
    <property type="match status" value="1"/>
</dbReference>
<dbReference type="SUPFAM" id="SSF161098">
    <property type="entry name" value="MetI-like"/>
    <property type="match status" value="1"/>
</dbReference>
<dbReference type="InterPro" id="IPR000515">
    <property type="entry name" value="MetI-like"/>
</dbReference>
<dbReference type="InterPro" id="IPR035906">
    <property type="entry name" value="MetI-like_sf"/>
</dbReference>
<dbReference type="Gene3D" id="1.10.3720.10">
    <property type="entry name" value="MetI-like"/>
    <property type="match status" value="1"/>
</dbReference>
<reference evidence="10 11" key="1">
    <citation type="submission" date="2022-10" db="EMBL/GenBank/DDBJ databases">
        <title>The complete genomes of actinobacterial strains from the NBC collection.</title>
        <authorList>
            <person name="Joergensen T.S."/>
            <person name="Alvarez Arevalo M."/>
            <person name="Sterndorff E.B."/>
            <person name="Faurdal D."/>
            <person name="Vuksanovic O."/>
            <person name="Mourched A.-S."/>
            <person name="Charusanti P."/>
            <person name="Shaw S."/>
            <person name="Blin K."/>
            <person name="Weber T."/>
        </authorList>
    </citation>
    <scope>NUCLEOTIDE SEQUENCE [LARGE SCALE GENOMIC DNA]</scope>
    <source>
        <strain evidence="10 11">NBC 01752</strain>
    </source>
</reference>
<dbReference type="Proteomes" id="UP001340816">
    <property type="component" value="Chromosome"/>
</dbReference>
<evidence type="ECO:0000256" key="5">
    <source>
        <dbReference type="ARBA" id="ARBA00022989"/>
    </source>
</evidence>
<dbReference type="EMBL" id="CP109135">
    <property type="protein sequence ID" value="WSD19759.1"/>
    <property type="molecule type" value="Genomic_DNA"/>
</dbReference>
<feature type="domain" description="ABC transmembrane type-1" evidence="9">
    <location>
        <begin position="97"/>
        <end position="282"/>
    </location>
</feature>
<dbReference type="PANTHER" id="PTHR30151">
    <property type="entry name" value="ALKANE SULFONATE ABC TRANSPORTER-RELATED, MEMBRANE SUBUNIT"/>
    <property type="match status" value="1"/>
</dbReference>
<feature type="transmembrane region" description="Helical" evidence="7">
    <location>
        <begin position="258"/>
        <end position="284"/>
    </location>
</feature>
<protein>
    <submittedName>
        <fullName evidence="10">ABC transporter permease</fullName>
    </submittedName>
</protein>
<evidence type="ECO:0000256" key="3">
    <source>
        <dbReference type="ARBA" id="ARBA00022475"/>
    </source>
</evidence>
<evidence type="ECO:0000313" key="10">
    <source>
        <dbReference type="EMBL" id="WSD19759.1"/>
    </source>
</evidence>
<accession>A0ABZ1HRL5</accession>
<keyword evidence="6 7" id="KW-0472">Membrane</keyword>
<evidence type="ECO:0000256" key="8">
    <source>
        <dbReference type="SAM" id="MobiDB-lite"/>
    </source>
</evidence>
<proteinExistence type="inferred from homology"/>
<evidence type="ECO:0000256" key="6">
    <source>
        <dbReference type="ARBA" id="ARBA00023136"/>
    </source>
</evidence>
<dbReference type="PROSITE" id="PS50928">
    <property type="entry name" value="ABC_TM1"/>
    <property type="match status" value="1"/>
</dbReference>
<keyword evidence="5 7" id="KW-1133">Transmembrane helix</keyword>
<evidence type="ECO:0000256" key="2">
    <source>
        <dbReference type="ARBA" id="ARBA00022448"/>
    </source>
</evidence>
<comment type="subcellular location">
    <subcellularLocation>
        <location evidence="1 7">Cell membrane</location>
        <topology evidence="1 7">Multi-pass membrane protein</topology>
    </subcellularLocation>
</comment>
<feature type="transmembrane region" description="Helical" evidence="7">
    <location>
        <begin position="230"/>
        <end position="252"/>
    </location>
</feature>
<dbReference type="CDD" id="cd06261">
    <property type="entry name" value="TM_PBP2"/>
    <property type="match status" value="1"/>
</dbReference>
<feature type="compositionally biased region" description="Polar residues" evidence="8">
    <location>
        <begin position="1"/>
        <end position="10"/>
    </location>
</feature>
<evidence type="ECO:0000256" key="4">
    <source>
        <dbReference type="ARBA" id="ARBA00022692"/>
    </source>
</evidence>
<dbReference type="PANTHER" id="PTHR30151:SF20">
    <property type="entry name" value="ABC TRANSPORTER PERMEASE PROTEIN HI_0355-RELATED"/>
    <property type="match status" value="1"/>
</dbReference>
<keyword evidence="2 7" id="KW-0813">Transport</keyword>
<feature type="transmembrane region" description="Helical" evidence="7">
    <location>
        <begin position="107"/>
        <end position="127"/>
    </location>
</feature>
<keyword evidence="11" id="KW-1185">Reference proteome</keyword>
<keyword evidence="4 7" id="KW-0812">Transmembrane</keyword>
<evidence type="ECO:0000313" key="11">
    <source>
        <dbReference type="Proteomes" id="UP001340816"/>
    </source>
</evidence>
<feature type="transmembrane region" description="Helical" evidence="7">
    <location>
        <begin position="139"/>
        <end position="161"/>
    </location>
</feature>
<name>A0ABZ1HRL5_STRPH</name>
<keyword evidence="3" id="KW-1003">Cell membrane</keyword>
<feature type="compositionally biased region" description="Low complexity" evidence="8">
    <location>
        <begin position="15"/>
        <end position="31"/>
    </location>
</feature>
<evidence type="ECO:0000256" key="7">
    <source>
        <dbReference type="RuleBase" id="RU363032"/>
    </source>
</evidence>
<feature type="transmembrane region" description="Helical" evidence="7">
    <location>
        <begin position="167"/>
        <end position="183"/>
    </location>
</feature>
<feature type="region of interest" description="Disordered" evidence="8">
    <location>
        <begin position="1"/>
        <end position="32"/>
    </location>
</feature>
<feature type="transmembrane region" description="Helical" evidence="7">
    <location>
        <begin position="41"/>
        <end position="58"/>
    </location>
</feature>
<evidence type="ECO:0000256" key="1">
    <source>
        <dbReference type="ARBA" id="ARBA00004651"/>
    </source>
</evidence>
<gene>
    <name evidence="10" type="ORF">OHB35_44645</name>
</gene>
<organism evidence="10 11">
    <name type="scientific">Streptomyces phaeochromogenes</name>
    <dbReference type="NCBI Taxonomy" id="1923"/>
    <lineage>
        <taxon>Bacteria</taxon>
        <taxon>Bacillati</taxon>
        <taxon>Actinomycetota</taxon>
        <taxon>Actinomycetes</taxon>
        <taxon>Kitasatosporales</taxon>
        <taxon>Streptomycetaceae</taxon>
        <taxon>Streptomyces</taxon>
        <taxon>Streptomyces phaeochromogenes group</taxon>
    </lineage>
</organism>
<evidence type="ECO:0000259" key="9">
    <source>
        <dbReference type="PROSITE" id="PS50928"/>
    </source>
</evidence>